<organism evidence="1 2">
    <name type="scientific">Halorientalis persicus</name>
    <dbReference type="NCBI Taxonomy" id="1367881"/>
    <lineage>
        <taxon>Archaea</taxon>
        <taxon>Methanobacteriati</taxon>
        <taxon>Methanobacteriota</taxon>
        <taxon>Stenosarchaea group</taxon>
        <taxon>Halobacteria</taxon>
        <taxon>Halobacteriales</taxon>
        <taxon>Haloarculaceae</taxon>
        <taxon>Halorientalis</taxon>
    </lineage>
</organism>
<dbReference type="Proteomes" id="UP000198775">
    <property type="component" value="Unassembled WGS sequence"/>
</dbReference>
<name>A0A1H8S247_9EURY</name>
<protein>
    <submittedName>
        <fullName evidence="1">Uncharacterized protein</fullName>
    </submittedName>
</protein>
<proteinExistence type="predicted"/>
<dbReference type="OrthoDB" id="322258at2157"/>
<sequence length="103" mass="10919">MSGRGRGTPEPARSFVDGDTHFRLEREEQPVGDGGLTAVRPTGVVICEECGQSATNIDEIPHAKDCDQRFVHSRFYAAHMLDGRCGSLLSDEVGAVAGSSAGD</sequence>
<keyword evidence="2" id="KW-1185">Reference proteome</keyword>
<dbReference type="AlphaFoldDB" id="A0A1H8S247"/>
<evidence type="ECO:0000313" key="2">
    <source>
        <dbReference type="Proteomes" id="UP000198775"/>
    </source>
</evidence>
<evidence type="ECO:0000313" key="1">
    <source>
        <dbReference type="EMBL" id="SEO72751.1"/>
    </source>
</evidence>
<gene>
    <name evidence="1" type="ORF">SAMN05216388_1017120</name>
</gene>
<reference evidence="2" key="1">
    <citation type="submission" date="2016-10" db="EMBL/GenBank/DDBJ databases">
        <authorList>
            <person name="Varghese N."/>
            <person name="Submissions S."/>
        </authorList>
    </citation>
    <scope>NUCLEOTIDE SEQUENCE [LARGE SCALE GENOMIC DNA]</scope>
    <source>
        <strain evidence="2">IBRC-M 10043</strain>
    </source>
</reference>
<accession>A0A1H8S247</accession>
<dbReference type="EMBL" id="FOCX01000017">
    <property type="protein sequence ID" value="SEO72751.1"/>
    <property type="molecule type" value="Genomic_DNA"/>
</dbReference>
<dbReference type="RefSeq" id="WP_092662172.1">
    <property type="nucleotide sequence ID" value="NZ_FOCX01000017.1"/>
</dbReference>